<name>A0A1R4I5F5_9GAMM</name>
<evidence type="ECO:0000313" key="2">
    <source>
        <dbReference type="Proteomes" id="UP000196331"/>
    </source>
</evidence>
<dbReference type="EMBL" id="FUKM01000058">
    <property type="protein sequence ID" value="SJN14854.1"/>
    <property type="molecule type" value="Genomic_DNA"/>
</dbReference>
<sequence>MFGLPPKAKSESTAFSTFMRSASSSEKKRVYTKVLDQAIERQNEVLKRLEVEQHQHC</sequence>
<proteinExistence type="predicted"/>
<reference evidence="1 2" key="1">
    <citation type="submission" date="2017-02" db="EMBL/GenBank/DDBJ databases">
        <authorList>
            <person name="Dridi B."/>
        </authorList>
    </citation>
    <scope>NUCLEOTIDE SEQUENCE [LARGE SCALE GENOMIC DNA]</scope>
    <source>
        <strain evidence="1 2">JB380</strain>
    </source>
</reference>
<dbReference type="AlphaFoldDB" id="A0A1R4I5F5"/>
<organism evidence="1 2">
    <name type="scientific">Halomonas citrativorans</name>
    <dbReference type="NCBI Taxonomy" id="2742612"/>
    <lineage>
        <taxon>Bacteria</taxon>
        <taxon>Pseudomonadati</taxon>
        <taxon>Pseudomonadota</taxon>
        <taxon>Gammaproteobacteria</taxon>
        <taxon>Oceanospirillales</taxon>
        <taxon>Halomonadaceae</taxon>
        <taxon>Halomonas</taxon>
    </lineage>
</organism>
<dbReference type="Proteomes" id="UP000196331">
    <property type="component" value="Unassembled WGS sequence"/>
</dbReference>
<accession>A0A1R4I5F5</accession>
<gene>
    <name evidence="1" type="ORF">CZ787_17230</name>
</gene>
<protein>
    <submittedName>
        <fullName evidence="1">Uncharacterized protein</fullName>
    </submittedName>
</protein>
<evidence type="ECO:0000313" key="1">
    <source>
        <dbReference type="EMBL" id="SJN14854.1"/>
    </source>
</evidence>
<comment type="caution">
    <text evidence="1">The sequence shown here is derived from an EMBL/GenBank/DDBJ whole genome shotgun (WGS) entry which is preliminary data.</text>
</comment>